<dbReference type="AlphaFoldDB" id="A0A524RNI6"/>
<accession>A0A524RNI6</accession>
<dbReference type="EMBL" id="SRMO01000059">
    <property type="protein sequence ID" value="TGG92617.1"/>
    <property type="molecule type" value="Genomic_DNA"/>
</dbReference>
<gene>
    <name evidence="1" type="ORF">ERJ67_05200</name>
</gene>
<protein>
    <submittedName>
        <fullName evidence="1">Uncharacterized protein</fullName>
    </submittedName>
</protein>
<reference evidence="1 2" key="1">
    <citation type="journal article" date="2019" name="mSystems">
        <title>Life at home and on the roam: Genomic adaptions reflect the dual lifestyle of an intracellular, facultative symbiont.</title>
        <authorList>
            <person name="Burgsdorf I."/>
        </authorList>
    </citation>
    <scope>NUCLEOTIDE SEQUENCE [LARGE SCALE GENOMIC DNA]</scope>
    <source>
        <strain evidence="1">277cV</strain>
    </source>
</reference>
<evidence type="ECO:0000313" key="2">
    <source>
        <dbReference type="Proteomes" id="UP000317990"/>
    </source>
</evidence>
<evidence type="ECO:0000313" key="1">
    <source>
        <dbReference type="EMBL" id="TGG92617.1"/>
    </source>
</evidence>
<organism evidence="1 2">
    <name type="scientific">Aphanocapsa feldmannii 277cV</name>
    <dbReference type="NCBI Taxonomy" id="2507553"/>
    <lineage>
        <taxon>Bacteria</taxon>
        <taxon>Bacillati</taxon>
        <taxon>Cyanobacteriota</taxon>
        <taxon>Cyanophyceae</taxon>
        <taxon>Oscillatoriophycideae</taxon>
        <taxon>Chroococcales</taxon>
        <taxon>Microcystaceae</taxon>
        <taxon>Aphanocapsa</taxon>
    </lineage>
</organism>
<proteinExistence type="predicted"/>
<name>A0A524RNI6_9CHRO</name>
<sequence length="80" mass="9017">MAIRPLLDEELSTPPIAQTAQFRWYATSVGIAALWTAATQPGRPPYDHAIKEGLEFGLDLSREEWEWHQVADGLVLLFHS</sequence>
<dbReference type="Proteomes" id="UP000317990">
    <property type="component" value="Unassembled WGS sequence"/>
</dbReference>
<comment type="caution">
    <text evidence="1">The sequence shown here is derived from an EMBL/GenBank/DDBJ whole genome shotgun (WGS) entry which is preliminary data.</text>
</comment>